<proteinExistence type="inferred from homology"/>
<name>A0AA88Y4J1_PINIB</name>
<evidence type="ECO:0000259" key="3">
    <source>
        <dbReference type="Pfam" id="PF04042"/>
    </source>
</evidence>
<accession>A0AA88Y4J1</accession>
<dbReference type="PANTHER" id="PTHR10416:SF0">
    <property type="entry name" value="DNA POLYMERASE DELTA SUBUNIT 2"/>
    <property type="match status" value="1"/>
</dbReference>
<dbReference type="EMBL" id="VSWD01000010">
    <property type="protein sequence ID" value="KAK3089341.1"/>
    <property type="molecule type" value="Genomic_DNA"/>
</dbReference>
<evidence type="ECO:0000313" key="4">
    <source>
        <dbReference type="EMBL" id="KAK3089341.1"/>
    </source>
</evidence>
<evidence type="ECO:0000313" key="5">
    <source>
        <dbReference type="Proteomes" id="UP001186944"/>
    </source>
</evidence>
<dbReference type="AlphaFoldDB" id="A0AA88Y4J1"/>
<dbReference type="Pfam" id="PF04042">
    <property type="entry name" value="DNA_pol_E_B"/>
    <property type="match status" value="1"/>
</dbReference>
<gene>
    <name evidence="4" type="ORF">FSP39_002854</name>
</gene>
<keyword evidence="5" id="KW-1185">Reference proteome</keyword>
<dbReference type="InterPro" id="IPR024826">
    <property type="entry name" value="DNA_pol_delta/II_ssu"/>
</dbReference>
<dbReference type="GO" id="GO:0043625">
    <property type="term" value="C:delta DNA polymerase complex"/>
    <property type="evidence" value="ECO:0007669"/>
    <property type="project" value="TreeGrafter"/>
</dbReference>
<protein>
    <recommendedName>
        <fullName evidence="3">DNA polymerase alpha/delta/epsilon subunit B domain-containing protein</fullName>
    </recommendedName>
</protein>
<reference evidence="4" key="1">
    <citation type="submission" date="2019-08" db="EMBL/GenBank/DDBJ databases">
        <title>The improved chromosome-level genome for the pearl oyster Pinctada fucata martensii using PacBio sequencing and Hi-C.</title>
        <authorList>
            <person name="Zheng Z."/>
        </authorList>
    </citation>
    <scope>NUCLEOTIDE SEQUENCE</scope>
    <source>
        <strain evidence="4">ZZ-2019</strain>
        <tissue evidence="4">Adductor muscle</tissue>
    </source>
</reference>
<feature type="domain" description="DNA polymerase alpha/delta/epsilon subunit B" evidence="3">
    <location>
        <begin position="77"/>
        <end position="147"/>
    </location>
</feature>
<dbReference type="Proteomes" id="UP001186944">
    <property type="component" value="Unassembled WGS sequence"/>
</dbReference>
<dbReference type="PANTHER" id="PTHR10416">
    <property type="entry name" value="DNA POLYMERASE DELTA SUBUNIT 2"/>
    <property type="match status" value="1"/>
</dbReference>
<comment type="caution">
    <text evidence="4">The sequence shown here is derived from an EMBL/GenBank/DDBJ whole genome shotgun (WGS) entry which is preliminary data.</text>
</comment>
<sequence>MYSSLPDPVKVGKLLSDPNNEYEEKYERVQSNYTNLSKKFRLTERNFGRQYAHLYAERLWTMRAKVVKSAKSKWGYVLGTSGQPVEDIIRYSSNEDAVDILQKCMDWGHIAPTAPDTLSCYPYYKEDPFILGDCPHIFFAGNQSKFSSKIYKGPKGQEVLLISIPKFVDTKTCVLVNLRSLECQPMQFQTDFTGMDSESPEVDK</sequence>
<dbReference type="GO" id="GO:0006271">
    <property type="term" value="P:DNA strand elongation involved in DNA replication"/>
    <property type="evidence" value="ECO:0007669"/>
    <property type="project" value="TreeGrafter"/>
</dbReference>
<keyword evidence="2" id="KW-0235">DNA replication</keyword>
<evidence type="ECO:0000256" key="2">
    <source>
        <dbReference type="ARBA" id="ARBA00022705"/>
    </source>
</evidence>
<dbReference type="InterPro" id="IPR007185">
    <property type="entry name" value="DNA_pol_a/d/e_bsu"/>
</dbReference>
<dbReference type="GO" id="GO:0003677">
    <property type="term" value="F:DNA binding"/>
    <property type="evidence" value="ECO:0007669"/>
    <property type="project" value="InterPro"/>
</dbReference>
<organism evidence="4 5">
    <name type="scientific">Pinctada imbricata</name>
    <name type="common">Atlantic pearl-oyster</name>
    <name type="synonym">Pinctada martensii</name>
    <dbReference type="NCBI Taxonomy" id="66713"/>
    <lineage>
        <taxon>Eukaryota</taxon>
        <taxon>Metazoa</taxon>
        <taxon>Spiralia</taxon>
        <taxon>Lophotrochozoa</taxon>
        <taxon>Mollusca</taxon>
        <taxon>Bivalvia</taxon>
        <taxon>Autobranchia</taxon>
        <taxon>Pteriomorphia</taxon>
        <taxon>Pterioida</taxon>
        <taxon>Pterioidea</taxon>
        <taxon>Pteriidae</taxon>
        <taxon>Pinctada</taxon>
    </lineage>
</organism>
<comment type="similarity">
    <text evidence="1">Belongs to the DNA polymerase delta/II small subunit family.</text>
</comment>
<dbReference type="Gene3D" id="3.60.21.50">
    <property type="match status" value="2"/>
</dbReference>
<evidence type="ECO:0000256" key="1">
    <source>
        <dbReference type="ARBA" id="ARBA00006035"/>
    </source>
</evidence>